<dbReference type="Gene3D" id="2.40.170.20">
    <property type="entry name" value="TonB-dependent receptor, beta-barrel domain"/>
    <property type="match status" value="1"/>
</dbReference>
<keyword evidence="8" id="KW-1185">Reference proteome</keyword>
<dbReference type="Proteomes" id="UP000272117">
    <property type="component" value="Unassembled WGS sequence"/>
</dbReference>
<dbReference type="SUPFAM" id="SSF56935">
    <property type="entry name" value="Porins"/>
    <property type="match status" value="1"/>
</dbReference>
<dbReference type="Pfam" id="PF13715">
    <property type="entry name" value="CarbopepD_reg_2"/>
    <property type="match status" value="1"/>
</dbReference>
<evidence type="ECO:0000256" key="1">
    <source>
        <dbReference type="ARBA" id="ARBA00004442"/>
    </source>
</evidence>
<sequence length="924" mass="103488">MKRLLLFAFLLVGQAALAQKFSIKGKILDEKDSPLPSATVLLLQSKDSTLVSFAASDAQGSFELKNLNLGPYLLKITFVSYQSFYKPVQPETAADGVLDVGTIRMQPASHALEEVVVKGEQDPVTIKKDTLEFNAGSFKTQPNAAVDELLKKMPGVQVETDGSVTVQGEKVKRLTVDGKEFFGNDPKIATKNLPADAVSKVQVYDKKSDQAEFSGIDDGQRTKTINLKLKEDLKNSLFGNAMAGAGPEGRFQSKFNLNRFQKGKQFSVLGMANNVNTQGFGIEEYLAFSGGMQQMASGGQFRIEIGGNSGIPLNTGTRTNGLMSTYGAGLNFNQTLGKNTEVNGNYFLNHLNHNVRSTQEREEVRRTGDLNFYQVGNQDNTNTNHRLNLAIEHKIDSANSVKLTTSLGLNQTHALGSSQSETTTAQGEFQNRSTSRSNATGDSQNLTASLLFRHKFPKKGRTLSLTTQAGLNNNDNENYLSGVNEYASLPRQEINQRRVNETEAHTYGATLNATEPLGNRRYLEASYLFQQNHNASDQQVYDLEGGSQTLNERQSNLYNSDFGYHRAAINFRINRDAFSVAVGPGFQRSELLGYVRQKENRAVRKSFSNVLPTARFNYDFSNNRRVEVNYETSIQEPSVRQLQPLPDSSNLLNVYVGNPHLRPAYQHQLRVNFSMFNPTSMISFFAFGLLNYTTDAITNAVTYDENLVRTTQPVNVKYSRMSTLNLNLGYPLRKLKSRFNIGLNLREQQGLSLLDAVALTVDNRTYSGNLRYEYRIDQKFDVSLRTDFSLQTTNYNAETSQDQYYLNQTYTTETNLYLPHKFHLNSIFEYQVYENEQLGFRQRIPLLNASLAKQILKNNSGELRLTAVNLLNQNLGVNQTTGPNYVQRETLNSLGRYFLVQFSYSLNKHLNPMAGRGGGIRIMR</sequence>
<feature type="region of interest" description="Disordered" evidence="4">
    <location>
        <begin position="414"/>
        <end position="442"/>
    </location>
</feature>
<dbReference type="EMBL" id="RJJD01000002">
    <property type="protein sequence ID" value="RNI30449.1"/>
    <property type="molecule type" value="Genomic_DNA"/>
</dbReference>
<evidence type="ECO:0000313" key="8">
    <source>
        <dbReference type="Proteomes" id="UP000272117"/>
    </source>
</evidence>
<comment type="subcellular location">
    <subcellularLocation>
        <location evidence="1">Cell outer membrane</location>
    </subcellularLocation>
</comment>
<evidence type="ECO:0000256" key="4">
    <source>
        <dbReference type="SAM" id="MobiDB-lite"/>
    </source>
</evidence>
<organism evidence="7 8">
    <name type="scientific">Rufibacter latericius</name>
    <dbReference type="NCBI Taxonomy" id="2487040"/>
    <lineage>
        <taxon>Bacteria</taxon>
        <taxon>Pseudomonadati</taxon>
        <taxon>Bacteroidota</taxon>
        <taxon>Cytophagia</taxon>
        <taxon>Cytophagales</taxon>
        <taxon>Hymenobacteraceae</taxon>
        <taxon>Rufibacter</taxon>
    </lineage>
</organism>
<gene>
    <name evidence="7" type="ORF">EFB08_04065</name>
</gene>
<dbReference type="RefSeq" id="WP_123125666.1">
    <property type="nucleotide sequence ID" value="NZ_RJJD01000002.1"/>
</dbReference>
<proteinExistence type="predicted"/>
<dbReference type="OrthoDB" id="1682379at2"/>
<dbReference type="Pfam" id="PF14905">
    <property type="entry name" value="OMP_b-brl_3"/>
    <property type="match status" value="1"/>
</dbReference>
<dbReference type="SUPFAM" id="SSF49464">
    <property type="entry name" value="Carboxypeptidase regulatory domain-like"/>
    <property type="match status" value="1"/>
</dbReference>
<evidence type="ECO:0000259" key="6">
    <source>
        <dbReference type="Pfam" id="PF14905"/>
    </source>
</evidence>
<evidence type="ECO:0000256" key="5">
    <source>
        <dbReference type="SAM" id="SignalP"/>
    </source>
</evidence>
<reference evidence="7 8" key="1">
    <citation type="submission" date="2018-11" db="EMBL/GenBank/DDBJ databases">
        <title>Rufibacter latericius sp. nov., isolated from water in Baiyang Lake.</title>
        <authorList>
            <person name="Yang Y."/>
        </authorList>
    </citation>
    <scope>NUCLEOTIDE SEQUENCE [LARGE SCALE GENOMIC DNA]</scope>
    <source>
        <strain evidence="7 8">R-22-1c-1</strain>
    </source>
</reference>
<dbReference type="InterPro" id="IPR008969">
    <property type="entry name" value="CarboxyPept-like_regulatory"/>
</dbReference>
<name>A0A3M9MY45_9BACT</name>
<dbReference type="AlphaFoldDB" id="A0A3M9MY45"/>
<comment type="caution">
    <text evidence="7">The sequence shown here is derived from an EMBL/GenBank/DDBJ whole genome shotgun (WGS) entry which is preliminary data.</text>
</comment>
<evidence type="ECO:0000256" key="3">
    <source>
        <dbReference type="ARBA" id="ARBA00023237"/>
    </source>
</evidence>
<evidence type="ECO:0000256" key="2">
    <source>
        <dbReference type="ARBA" id="ARBA00023136"/>
    </source>
</evidence>
<accession>A0A3M9MY45</accession>
<feature type="domain" description="Outer membrane protein beta-barrel" evidence="6">
    <location>
        <begin position="454"/>
        <end position="805"/>
    </location>
</feature>
<keyword evidence="2" id="KW-0472">Membrane</keyword>
<dbReference type="InterPro" id="IPR036942">
    <property type="entry name" value="Beta-barrel_TonB_sf"/>
</dbReference>
<feature type="signal peptide" evidence="5">
    <location>
        <begin position="1"/>
        <end position="18"/>
    </location>
</feature>
<dbReference type="InterPro" id="IPR041700">
    <property type="entry name" value="OMP_b-brl_3"/>
</dbReference>
<feature type="chain" id="PRO_5018245005" evidence="5">
    <location>
        <begin position="19"/>
        <end position="924"/>
    </location>
</feature>
<keyword evidence="5" id="KW-0732">Signal</keyword>
<dbReference type="GO" id="GO:0009279">
    <property type="term" value="C:cell outer membrane"/>
    <property type="evidence" value="ECO:0007669"/>
    <property type="project" value="UniProtKB-SubCell"/>
</dbReference>
<protein>
    <submittedName>
        <fullName evidence="7">TonB-dependent receptor</fullName>
    </submittedName>
</protein>
<keyword evidence="3" id="KW-0998">Cell outer membrane</keyword>
<keyword evidence="7" id="KW-0675">Receptor</keyword>
<dbReference type="Gene3D" id="2.60.40.1120">
    <property type="entry name" value="Carboxypeptidase-like, regulatory domain"/>
    <property type="match status" value="1"/>
</dbReference>
<evidence type="ECO:0000313" key="7">
    <source>
        <dbReference type="EMBL" id="RNI30449.1"/>
    </source>
</evidence>